<dbReference type="Proteomes" id="UP000011960">
    <property type="component" value="Unassembled WGS sequence"/>
</dbReference>
<sequence>MDEPNDSAKLKRLSELHDEFLRSLRPNRGLRSIHVASGCLEFGEWFLSRWDREVTSRQDFVYISDAHYKRSGFYVDYDSILGIDYDDLVEALIGQGR</sequence>
<protein>
    <submittedName>
        <fullName evidence="1">Uncharacterized protein</fullName>
    </submittedName>
</protein>
<accession>M7CTZ2</accession>
<comment type="caution">
    <text evidence="1">The sequence shown here is derived from an EMBL/GenBank/DDBJ whole genome shotgun (WGS) entry which is preliminary data.</text>
</comment>
<evidence type="ECO:0000313" key="1">
    <source>
        <dbReference type="EMBL" id="EMP57046.1"/>
    </source>
</evidence>
<name>M7CTZ2_9GAMM</name>
<proteinExistence type="predicted"/>
<reference evidence="1 2" key="1">
    <citation type="journal article" date="2013" name="Genome Announc.">
        <title>Genome Sequence of Hydrothermal Arsenic-Respiring Bacterium Marinobacter santoriniensis NKSG1T.</title>
        <authorList>
            <person name="Handley K.M."/>
            <person name="Upton M."/>
            <person name="Beatson S.A."/>
            <person name="Hery M."/>
            <person name="Lloyd J.R."/>
        </authorList>
    </citation>
    <scope>NUCLEOTIDE SEQUENCE [LARGE SCALE GENOMIC DNA]</scope>
    <source>
        <strain evidence="1 2">NKSG1</strain>
    </source>
</reference>
<keyword evidence="2" id="KW-1185">Reference proteome</keyword>
<dbReference type="AlphaFoldDB" id="M7CTZ2"/>
<organism evidence="1 2">
    <name type="scientific">Marinobacter santoriniensis NKSG1</name>
    <dbReference type="NCBI Taxonomy" id="1288826"/>
    <lineage>
        <taxon>Bacteria</taxon>
        <taxon>Pseudomonadati</taxon>
        <taxon>Pseudomonadota</taxon>
        <taxon>Gammaproteobacteria</taxon>
        <taxon>Pseudomonadales</taxon>
        <taxon>Marinobacteraceae</taxon>
        <taxon>Marinobacter</taxon>
    </lineage>
</organism>
<gene>
    <name evidence="1" type="ORF">MSNKSG1_02444</name>
</gene>
<evidence type="ECO:0000313" key="2">
    <source>
        <dbReference type="Proteomes" id="UP000011960"/>
    </source>
</evidence>
<dbReference type="EMBL" id="APAT01000007">
    <property type="protein sequence ID" value="EMP57046.1"/>
    <property type="molecule type" value="Genomic_DNA"/>
</dbReference>